<organism evidence="2 3">
    <name type="scientific">Paragonimus westermani</name>
    <dbReference type="NCBI Taxonomy" id="34504"/>
    <lineage>
        <taxon>Eukaryota</taxon>
        <taxon>Metazoa</taxon>
        <taxon>Spiralia</taxon>
        <taxon>Lophotrochozoa</taxon>
        <taxon>Platyhelminthes</taxon>
        <taxon>Trematoda</taxon>
        <taxon>Digenea</taxon>
        <taxon>Plagiorchiida</taxon>
        <taxon>Troglotremata</taxon>
        <taxon>Troglotrematidae</taxon>
        <taxon>Paragonimus</taxon>
    </lineage>
</organism>
<dbReference type="EMBL" id="JTDF01005291">
    <property type="protein sequence ID" value="KAF8566322.1"/>
    <property type="molecule type" value="Genomic_DNA"/>
</dbReference>
<feature type="region of interest" description="Disordered" evidence="1">
    <location>
        <begin position="1"/>
        <end position="26"/>
    </location>
</feature>
<protein>
    <submittedName>
        <fullName evidence="2">Uncharacterized protein</fullName>
    </submittedName>
</protein>
<gene>
    <name evidence="2" type="ORF">P879_09474</name>
</gene>
<dbReference type="Proteomes" id="UP000699462">
    <property type="component" value="Unassembled WGS sequence"/>
</dbReference>
<evidence type="ECO:0000256" key="1">
    <source>
        <dbReference type="SAM" id="MobiDB-lite"/>
    </source>
</evidence>
<accession>A0A8T0DFZ8</accession>
<keyword evidence="3" id="KW-1185">Reference proteome</keyword>
<dbReference type="AlphaFoldDB" id="A0A8T0DFZ8"/>
<feature type="compositionally biased region" description="Basic and acidic residues" evidence="1">
    <location>
        <begin position="12"/>
        <end position="26"/>
    </location>
</feature>
<evidence type="ECO:0000313" key="3">
    <source>
        <dbReference type="Proteomes" id="UP000699462"/>
    </source>
</evidence>
<comment type="caution">
    <text evidence="2">The sequence shown here is derived from an EMBL/GenBank/DDBJ whole genome shotgun (WGS) entry which is preliminary data.</text>
</comment>
<sequence length="90" mass="10392">MGPAPENPGGWKPRESYKEEDSPKDTFDRYHDWDDVHPITPPVKSTEHDVGPGILVYTILILSKLVEYVCLHQNPLKSKLPRHLCIFEIR</sequence>
<evidence type="ECO:0000313" key="2">
    <source>
        <dbReference type="EMBL" id="KAF8566322.1"/>
    </source>
</evidence>
<name>A0A8T0DFZ8_9TREM</name>
<reference evidence="2 3" key="1">
    <citation type="submission" date="2019-07" db="EMBL/GenBank/DDBJ databases">
        <title>Annotation for the trematode Paragonimus westermani.</title>
        <authorList>
            <person name="Choi Y.-J."/>
        </authorList>
    </citation>
    <scope>NUCLEOTIDE SEQUENCE [LARGE SCALE GENOMIC DNA]</scope>
    <source>
        <strain evidence="2">180907_Pwestermani</strain>
    </source>
</reference>
<proteinExistence type="predicted"/>